<dbReference type="PROSITE" id="PS00688">
    <property type="entry name" value="SIGMA54_INTERACT_3"/>
    <property type="match status" value="1"/>
</dbReference>
<dbReference type="PANTHER" id="PTHR32071:SF117">
    <property type="entry name" value="PTS-DEPENDENT DIHYDROXYACETONE KINASE OPERON REGULATORY PROTEIN-RELATED"/>
    <property type="match status" value="1"/>
</dbReference>
<dbReference type="Gene3D" id="1.10.10.60">
    <property type="entry name" value="Homeodomain-like"/>
    <property type="match status" value="1"/>
</dbReference>
<dbReference type="Pfam" id="PF02954">
    <property type="entry name" value="HTH_8"/>
    <property type="match status" value="1"/>
</dbReference>
<dbReference type="OrthoDB" id="9763792at2"/>
<keyword evidence="2" id="KW-0067">ATP-binding</keyword>
<keyword evidence="8" id="KW-1185">Reference proteome</keyword>
<dbReference type="Gene3D" id="3.40.50.300">
    <property type="entry name" value="P-loop containing nucleotide triphosphate hydrolases"/>
    <property type="match status" value="1"/>
</dbReference>
<dbReference type="EMBL" id="FUYA01000002">
    <property type="protein sequence ID" value="SKA67490.1"/>
    <property type="molecule type" value="Genomic_DNA"/>
</dbReference>
<dbReference type="InterPro" id="IPR002078">
    <property type="entry name" value="Sigma_54_int"/>
</dbReference>
<dbReference type="SMART" id="SM00382">
    <property type="entry name" value="AAA"/>
    <property type="match status" value="1"/>
</dbReference>
<dbReference type="InterPro" id="IPR058031">
    <property type="entry name" value="AAA_lid_NorR"/>
</dbReference>
<dbReference type="AlphaFoldDB" id="A0A1T4VRA3"/>
<dbReference type="GO" id="GO:0006355">
    <property type="term" value="P:regulation of DNA-templated transcription"/>
    <property type="evidence" value="ECO:0007669"/>
    <property type="project" value="InterPro"/>
</dbReference>
<dbReference type="Pfam" id="PF00158">
    <property type="entry name" value="Sigma54_activat"/>
    <property type="match status" value="1"/>
</dbReference>
<reference evidence="7 8" key="1">
    <citation type="submission" date="2017-02" db="EMBL/GenBank/DDBJ databases">
        <authorList>
            <person name="Peterson S.W."/>
        </authorList>
    </citation>
    <scope>NUCLEOTIDE SEQUENCE [LARGE SCALE GENOMIC DNA]</scope>
    <source>
        <strain evidence="7 8">DSM 18034</strain>
    </source>
</reference>
<keyword evidence="3" id="KW-0805">Transcription regulation</keyword>
<dbReference type="PANTHER" id="PTHR32071">
    <property type="entry name" value="TRANSCRIPTIONAL REGULATORY PROTEIN"/>
    <property type="match status" value="1"/>
</dbReference>
<dbReference type="InterPro" id="IPR025944">
    <property type="entry name" value="Sigma_54_int_dom_CS"/>
</dbReference>
<accession>A0A1T4VRA3</accession>
<dbReference type="InterPro" id="IPR002197">
    <property type="entry name" value="HTH_Fis"/>
</dbReference>
<dbReference type="SUPFAM" id="SSF46689">
    <property type="entry name" value="Homeodomain-like"/>
    <property type="match status" value="1"/>
</dbReference>
<dbReference type="GO" id="GO:0043565">
    <property type="term" value="F:sequence-specific DNA binding"/>
    <property type="evidence" value="ECO:0007669"/>
    <property type="project" value="InterPro"/>
</dbReference>
<evidence type="ECO:0000256" key="5">
    <source>
        <dbReference type="ARBA" id="ARBA00023163"/>
    </source>
</evidence>
<dbReference type="STRING" id="1121442.SAMN02745702_00834"/>
<dbReference type="InterPro" id="IPR009057">
    <property type="entry name" value="Homeodomain-like_sf"/>
</dbReference>
<dbReference type="InterPro" id="IPR025662">
    <property type="entry name" value="Sigma_54_int_dom_ATP-bd_1"/>
</dbReference>
<evidence type="ECO:0000256" key="1">
    <source>
        <dbReference type="ARBA" id="ARBA00022741"/>
    </source>
</evidence>
<dbReference type="PROSITE" id="PS00676">
    <property type="entry name" value="SIGMA54_INTERACT_2"/>
    <property type="match status" value="1"/>
</dbReference>
<keyword evidence="1" id="KW-0547">Nucleotide-binding</keyword>
<dbReference type="FunFam" id="3.40.50.300:FF:000006">
    <property type="entry name" value="DNA-binding transcriptional regulator NtrC"/>
    <property type="match status" value="1"/>
</dbReference>
<evidence type="ECO:0000259" key="6">
    <source>
        <dbReference type="PROSITE" id="PS50045"/>
    </source>
</evidence>
<proteinExistence type="predicted"/>
<dbReference type="InterPro" id="IPR027417">
    <property type="entry name" value="P-loop_NTPase"/>
</dbReference>
<dbReference type="SUPFAM" id="SSF52540">
    <property type="entry name" value="P-loop containing nucleoside triphosphate hydrolases"/>
    <property type="match status" value="1"/>
</dbReference>
<keyword evidence="4 7" id="KW-0238">DNA-binding</keyword>
<dbReference type="CDD" id="cd00009">
    <property type="entry name" value="AAA"/>
    <property type="match status" value="1"/>
</dbReference>
<evidence type="ECO:0000256" key="2">
    <source>
        <dbReference type="ARBA" id="ARBA00022840"/>
    </source>
</evidence>
<dbReference type="GO" id="GO:0005524">
    <property type="term" value="F:ATP binding"/>
    <property type="evidence" value="ECO:0007669"/>
    <property type="project" value="UniProtKB-KW"/>
</dbReference>
<organism evidence="7 8">
    <name type="scientific">Desulfobaculum bizertense DSM 18034</name>
    <dbReference type="NCBI Taxonomy" id="1121442"/>
    <lineage>
        <taxon>Bacteria</taxon>
        <taxon>Pseudomonadati</taxon>
        <taxon>Thermodesulfobacteriota</taxon>
        <taxon>Desulfovibrionia</taxon>
        <taxon>Desulfovibrionales</taxon>
        <taxon>Desulfovibrionaceae</taxon>
        <taxon>Desulfobaculum</taxon>
    </lineage>
</organism>
<dbReference type="Gene3D" id="1.10.8.60">
    <property type="match status" value="1"/>
</dbReference>
<protein>
    <submittedName>
        <fullName evidence="7">Transcriptional regulator containing GAF, AAA-type ATPase, and DNA-binding Fis domains</fullName>
    </submittedName>
</protein>
<dbReference type="RefSeq" id="WP_078684139.1">
    <property type="nucleotide sequence ID" value="NZ_FUYA01000002.1"/>
</dbReference>
<feature type="domain" description="Sigma-54 factor interaction" evidence="6">
    <location>
        <begin position="198"/>
        <end position="428"/>
    </location>
</feature>
<dbReference type="InterPro" id="IPR025943">
    <property type="entry name" value="Sigma_54_int_dom_ATP-bd_2"/>
</dbReference>
<dbReference type="InterPro" id="IPR003593">
    <property type="entry name" value="AAA+_ATPase"/>
</dbReference>
<evidence type="ECO:0000313" key="8">
    <source>
        <dbReference type="Proteomes" id="UP000189733"/>
    </source>
</evidence>
<dbReference type="PROSITE" id="PS00675">
    <property type="entry name" value="SIGMA54_INTERACT_1"/>
    <property type="match status" value="1"/>
</dbReference>
<evidence type="ECO:0000313" key="7">
    <source>
        <dbReference type="EMBL" id="SKA67490.1"/>
    </source>
</evidence>
<keyword evidence="5" id="KW-0804">Transcription</keyword>
<name>A0A1T4VRA3_9BACT</name>
<dbReference type="PROSITE" id="PS50045">
    <property type="entry name" value="SIGMA54_INTERACT_4"/>
    <property type="match status" value="1"/>
</dbReference>
<evidence type="ECO:0000256" key="4">
    <source>
        <dbReference type="ARBA" id="ARBA00023125"/>
    </source>
</evidence>
<evidence type="ECO:0000256" key="3">
    <source>
        <dbReference type="ARBA" id="ARBA00023015"/>
    </source>
</evidence>
<sequence length="517" mass="58297">MNELEFFKKATLYITATPDSELGVGHFFQFLKTCIPLEGMTIQVYDPGLLSLHLFQVRVDDKLLELDKVIPLVDEEARKLVQQNVGRTIFRINKGSQEPVSRILLKALDGYLEQGEKSCIVANLNLGTGAFGDCCFIADGENRFEEKHVRMLKMLISPLSIAITAQMQFMQVKRLKSALAEESRFFHDELKKITEGEIIGRDSGLKDIMDMTAQLARVNTPVLINGETGVGKELIANAIQSASTRHDGPFVKVNCGAIPDSLIDSELFGHEKGAFTGAQCRKIGRFERASGGTIFLDEIGELPLKAQTRLLRVLQNHEIERVGGIKALPVDIRVIAATHRNLPEMVEKGEFREDLFFRLNVFPLTVPPLRHRKKDIPALTQYFIEKIATRMRLPSTPKLMPAAVEPLMAYDWPGNVRELENLVERALIVFPQGPLRFDVLFAQTQGRARAPQVLSDTVLPMDVMMRQHIQHALRETQGRISGPHGAAKLLQMHPNTLRKRMDKLGIQYRLRDRKRRG</sequence>
<dbReference type="Proteomes" id="UP000189733">
    <property type="component" value="Unassembled WGS sequence"/>
</dbReference>
<gene>
    <name evidence="7" type="ORF">SAMN02745702_00834</name>
</gene>
<dbReference type="Pfam" id="PF25601">
    <property type="entry name" value="AAA_lid_14"/>
    <property type="match status" value="1"/>
</dbReference>